<reference evidence="2" key="1">
    <citation type="journal article" date="2021" name="Proc. Natl. Acad. Sci. U.S.A.">
        <title>A Catalog of Tens of Thousands of Viruses from Human Metagenomes Reveals Hidden Associations with Chronic Diseases.</title>
        <authorList>
            <person name="Tisza M.J."/>
            <person name="Buck C.B."/>
        </authorList>
    </citation>
    <scope>NUCLEOTIDE SEQUENCE</scope>
    <source>
        <strain evidence="2">Ct7Q419</strain>
    </source>
</reference>
<proteinExistence type="predicted"/>
<accession>A0A8S5P0S9</accession>
<dbReference type="InterPro" id="IPR025484">
    <property type="entry name" value="DUF4376"/>
</dbReference>
<organism evidence="2">
    <name type="scientific">Myoviridae sp. ct7Q419</name>
    <dbReference type="NCBI Taxonomy" id="2825038"/>
    <lineage>
        <taxon>Viruses</taxon>
        <taxon>Duplodnaviria</taxon>
        <taxon>Heunggongvirae</taxon>
        <taxon>Uroviricota</taxon>
        <taxon>Caudoviricetes</taxon>
    </lineage>
</organism>
<dbReference type="EMBL" id="BK015294">
    <property type="protein sequence ID" value="DAD99827.1"/>
    <property type="molecule type" value="Genomic_DNA"/>
</dbReference>
<evidence type="ECO:0000259" key="1">
    <source>
        <dbReference type="Pfam" id="PF14301"/>
    </source>
</evidence>
<name>A0A8S5P0S9_9CAUD</name>
<evidence type="ECO:0000313" key="2">
    <source>
        <dbReference type="EMBL" id="DAD99827.1"/>
    </source>
</evidence>
<dbReference type="Pfam" id="PF14301">
    <property type="entry name" value="DUF4376"/>
    <property type="match status" value="1"/>
</dbReference>
<protein>
    <recommendedName>
        <fullName evidence="1">DUF4376 domain-containing protein</fullName>
    </recommendedName>
</protein>
<sequence length="189" mass="20378">MKEKLKAMYQSGAIDTNGLLKAVERGWVTMEDVIEIVGEDNSLAVIKAAKIAEISKSCNAIIVAGIDLELTQGVVHFNLSIEDQANIANLFRVVELGGTEFPYQSDGGVCRIYTAAEIAQIYIAAQTLITTQTTYHNALKAYVQSLEGSEEISAVTYGMTLPEPYLSEMNAKLAVAQAQMNAITAKLGN</sequence>
<feature type="domain" description="DUF4376" evidence="1">
    <location>
        <begin position="46"/>
        <end position="147"/>
    </location>
</feature>